<dbReference type="EMBL" id="BLLF01002198">
    <property type="protein sequence ID" value="GFH23129.1"/>
    <property type="molecule type" value="Genomic_DNA"/>
</dbReference>
<proteinExistence type="predicted"/>
<protein>
    <submittedName>
        <fullName evidence="1">Uncharacterized protein</fullName>
    </submittedName>
</protein>
<name>A0A699ZU54_HAELA</name>
<accession>A0A699ZU54</accession>
<feature type="non-terminal residue" evidence="1">
    <location>
        <position position="1"/>
    </location>
</feature>
<keyword evidence="2" id="KW-1185">Reference proteome</keyword>
<comment type="caution">
    <text evidence="1">The sequence shown here is derived from an EMBL/GenBank/DDBJ whole genome shotgun (WGS) entry which is preliminary data.</text>
</comment>
<reference evidence="1 2" key="1">
    <citation type="submission" date="2020-02" db="EMBL/GenBank/DDBJ databases">
        <title>Draft genome sequence of Haematococcus lacustris strain NIES-144.</title>
        <authorList>
            <person name="Morimoto D."/>
            <person name="Nakagawa S."/>
            <person name="Yoshida T."/>
            <person name="Sawayama S."/>
        </authorList>
    </citation>
    <scope>NUCLEOTIDE SEQUENCE [LARGE SCALE GENOMIC DNA]</scope>
    <source>
        <strain evidence="1 2">NIES-144</strain>
    </source>
</reference>
<dbReference type="Proteomes" id="UP000485058">
    <property type="component" value="Unassembled WGS sequence"/>
</dbReference>
<evidence type="ECO:0000313" key="2">
    <source>
        <dbReference type="Proteomes" id="UP000485058"/>
    </source>
</evidence>
<dbReference type="AlphaFoldDB" id="A0A699ZU54"/>
<gene>
    <name evidence="1" type="ORF">HaLaN_20692</name>
</gene>
<organism evidence="1 2">
    <name type="scientific">Haematococcus lacustris</name>
    <name type="common">Green alga</name>
    <name type="synonym">Haematococcus pluvialis</name>
    <dbReference type="NCBI Taxonomy" id="44745"/>
    <lineage>
        <taxon>Eukaryota</taxon>
        <taxon>Viridiplantae</taxon>
        <taxon>Chlorophyta</taxon>
        <taxon>core chlorophytes</taxon>
        <taxon>Chlorophyceae</taxon>
        <taxon>CS clade</taxon>
        <taxon>Chlamydomonadales</taxon>
        <taxon>Haematococcaceae</taxon>
        <taxon>Haematococcus</taxon>
    </lineage>
</organism>
<evidence type="ECO:0000313" key="1">
    <source>
        <dbReference type="EMBL" id="GFH23129.1"/>
    </source>
</evidence>
<sequence length="49" mass="5171">AESLAAKGEEQLLAVAREREAAAAQQVAELRDALTATANEAAYREDAAR</sequence>